<dbReference type="InParanoid" id="A0A3P7GCQ4"/>
<dbReference type="GO" id="GO:0005524">
    <property type="term" value="F:ATP binding"/>
    <property type="evidence" value="ECO:0007669"/>
    <property type="project" value="UniProtKB-KW"/>
</dbReference>
<keyword evidence="11" id="KW-1185">Reference proteome</keyword>
<dbReference type="InterPro" id="IPR008271">
    <property type="entry name" value="Ser/Thr_kinase_AS"/>
</dbReference>
<evidence type="ECO:0000259" key="9">
    <source>
        <dbReference type="PROSITE" id="PS51392"/>
    </source>
</evidence>
<name>A0A3P7GCQ4_WUCBA</name>
<dbReference type="GO" id="GO:0036498">
    <property type="term" value="P:IRE1-mediated unfolded protein response"/>
    <property type="evidence" value="ECO:0007669"/>
    <property type="project" value="TreeGrafter"/>
</dbReference>
<dbReference type="InterPro" id="IPR011009">
    <property type="entry name" value="Kinase-like_dom_sf"/>
</dbReference>
<dbReference type="OMA" id="QNGVQAW"/>
<dbReference type="GO" id="GO:0006397">
    <property type="term" value="P:mRNA processing"/>
    <property type="evidence" value="ECO:0007669"/>
    <property type="project" value="InterPro"/>
</dbReference>
<dbReference type="GO" id="GO:0051082">
    <property type="term" value="F:unfolded protein binding"/>
    <property type="evidence" value="ECO:0007669"/>
    <property type="project" value="TreeGrafter"/>
</dbReference>
<keyword evidence="2" id="KW-0547">Nucleotide-binding</keyword>
<evidence type="ECO:0000313" key="10">
    <source>
        <dbReference type="EMBL" id="VDM19315.1"/>
    </source>
</evidence>
<dbReference type="FunFam" id="1.20.1440.180:FF:000001">
    <property type="entry name" value="Serine/threonine-protein kinase/endoribonuclease IRE1"/>
    <property type="match status" value="1"/>
</dbReference>
<evidence type="ECO:0000256" key="3">
    <source>
        <dbReference type="ARBA" id="ARBA00022840"/>
    </source>
</evidence>
<dbReference type="SMART" id="SM00220">
    <property type="entry name" value="S_TKc"/>
    <property type="match status" value="1"/>
</dbReference>
<keyword evidence="7" id="KW-1133">Transmembrane helix</keyword>
<keyword evidence="1" id="KW-0732">Signal</keyword>
<dbReference type="Pfam" id="PF00069">
    <property type="entry name" value="Pkinase"/>
    <property type="match status" value="1"/>
</dbReference>
<comment type="catalytic activity">
    <reaction evidence="4">
        <text>L-threonyl-[protein] + ATP = O-phospho-L-threonyl-[protein] + ADP + H(+)</text>
        <dbReference type="Rhea" id="RHEA:46608"/>
        <dbReference type="Rhea" id="RHEA-COMP:11060"/>
        <dbReference type="Rhea" id="RHEA-COMP:11605"/>
        <dbReference type="ChEBI" id="CHEBI:15378"/>
        <dbReference type="ChEBI" id="CHEBI:30013"/>
        <dbReference type="ChEBI" id="CHEBI:30616"/>
        <dbReference type="ChEBI" id="CHEBI:61977"/>
        <dbReference type="ChEBI" id="CHEBI:456216"/>
        <dbReference type="EC" id="2.7.11.1"/>
    </reaction>
</comment>
<dbReference type="PROSITE" id="PS50011">
    <property type="entry name" value="PROTEIN_KINASE_DOM"/>
    <property type="match status" value="1"/>
</dbReference>
<feature type="domain" description="Protein kinase" evidence="8">
    <location>
        <begin position="148"/>
        <end position="423"/>
    </location>
</feature>
<dbReference type="PANTHER" id="PTHR13954">
    <property type="entry name" value="IRE1-RELATED"/>
    <property type="match status" value="1"/>
</dbReference>
<proteinExistence type="predicted"/>
<gene>
    <name evidence="10" type="ORF">WBA_LOCUS10470</name>
</gene>
<dbReference type="InterPro" id="IPR010513">
    <property type="entry name" value="KEN_dom"/>
</dbReference>
<comment type="catalytic activity">
    <reaction evidence="5">
        <text>L-seryl-[protein] + ATP = O-phospho-L-seryl-[protein] + ADP + H(+)</text>
        <dbReference type="Rhea" id="RHEA:17989"/>
        <dbReference type="Rhea" id="RHEA-COMP:9863"/>
        <dbReference type="Rhea" id="RHEA-COMP:11604"/>
        <dbReference type="ChEBI" id="CHEBI:15378"/>
        <dbReference type="ChEBI" id="CHEBI:29999"/>
        <dbReference type="ChEBI" id="CHEBI:30616"/>
        <dbReference type="ChEBI" id="CHEBI:83421"/>
        <dbReference type="ChEBI" id="CHEBI:456216"/>
        <dbReference type="EC" id="2.7.11.1"/>
    </reaction>
</comment>
<keyword evidence="7" id="KW-0472">Membrane</keyword>
<dbReference type="Gene3D" id="1.20.1440.180">
    <property type="entry name" value="KEN domain"/>
    <property type="match status" value="1"/>
</dbReference>
<evidence type="ECO:0000256" key="7">
    <source>
        <dbReference type="SAM" id="Phobius"/>
    </source>
</evidence>
<dbReference type="CDD" id="cd10422">
    <property type="entry name" value="RNase_Ire1"/>
    <property type="match status" value="1"/>
</dbReference>
<dbReference type="EMBL" id="UYWW01012175">
    <property type="protein sequence ID" value="VDM19315.1"/>
    <property type="molecule type" value="Genomic_DNA"/>
</dbReference>
<dbReference type="GO" id="GO:0070059">
    <property type="term" value="P:intrinsic apoptotic signaling pathway in response to endoplasmic reticulum stress"/>
    <property type="evidence" value="ECO:0007669"/>
    <property type="project" value="TreeGrafter"/>
</dbReference>
<dbReference type="FunCoup" id="A0A3P7GCQ4">
    <property type="interactions" value="1099"/>
</dbReference>
<dbReference type="Pfam" id="PF06479">
    <property type="entry name" value="Ribonuc_2-5A"/>
    <property type="match status" value="1"/>
</dbReference>
<dbReference type="GO" id="GO:1990604">
    <property type="term" value="C:IRE1-TRAF2-ASK1 complex"/>
    <property type="evidence" value="ECO:0007669"/>
    <property type="project" value="TreeGrafter"/>
</dbReference>
<dbReference type="SUPFAM" id="SSF56112">
    <property type="entry name" value="Protein kinase-like (PK-like)"/>
    <property type="match status" value="1"/>
</dbReference>
<feature type="region of interest" description="Disordered" evidence="6">
    <location>
        <begin position="623"/>
        <end position="647"/>
    </location>
</feature>
<evidence type="ECO:0000256" key="4">
    <source>
        <dbReference type="ARBA" id="ARBA00047899"/>
    </source>
</evidence>
<protein>
    <submittedName>
        <fullName evidence="10">Uncharacterized protein</fullName>
    </submittedName>
</protein>
<feature type="domain" description="KEN" evidence="9">
    <location>
        <begin position="426"/>
        <end position="554"/>
    </location>
</feature>
<dbReference type="SMART" id="SM00580">
    <property type="entry name" value="PUG"/>
    <property type="match status" value="1"/>
</dbReference>
<evidence type="ECO:0000256" key="2">
    <source>
        <dbReference type="ARBA" id="ARBA00022741"/>
    </source>
</evidence>
<dbReference type="Gene3D" id="1.10.510.10">
    <property type="entry name" value="Transferase(Phosphotransferase) domain 1"/>
    <property type="match status" value="1"/>
</dbReference>
<keyword evidence="3" id="KW-0067">ATP-binding</keyword>
<dbReference type="AlphaFoldDB" id="A0A3P7GCQ4"/>
<dbReference type="Gene3D" id="3.30.200.20">
    <property type="entry name" value="Phosphorylase Kinase, domain 1"/>
    <property type="match status" value="1"/>
</dbReference>
<accession>A0A3P7GCQ4</accession>
<dbReference type="PROSITE" id="PS00108">
    <property type="entry name" value="PROTEIN_KINASE_ST"/>
    <property type="match status" value="1"/>
</dbReference>
<evidence type="ECO:0000256" key="6">
    <source>
        <dbReference type="SAM" id="MobiDB-lite"/>
    </source>
</evidence>
<evidence type="ECO:0000256" key="5">
    <source>
        <dbReference type="ARBA" id="ARBA00048679"/>
    </source>
</evidence>
<evidence type="ECO:0000256" key="1">
    <source>
        <dbReference type="ARBA" id="ARBA00022729"/>
    </source>
</evidence>
<dbReference type="GO" id="GO:0004674">
    <property type="term" value="F:protein serine/threonine kinase activity"/>
    <property type="evidence" value="ECO:0007669"/>
    <property type="project" value="UniProtKB-EC"/>
</dbReference>
<evidence type="ECO:0000259" key="8">
    <source>
        <dbReference type="PROSITE" id="PS50011"/>
    </source>
</evidence>
<reference evidence="10 11" key="1">
    <citation type="submission" date="2018-11" db="EMBL/GenBank/DDBJ databases">
        <authorList>
            <consortium name="Pathogen Informatics"/>
        </authorList>
    </citation>
    <scope>NUCLEOTIDE SEQUENCE [LARGE SCALE GENOMIC DNA]</scope>
</reference>
<dbReference type="InterPro" id="IPR038357">
    <property type="entry name" value="KEN_sf"/>
</dbReference>
<dbReference type="Proteomes" id="UP000270924">
    <property type="component" value="Unassembled WGS sequence"/>
</dbReference>
<dbReference type="OrthoDB" id="63989at2759"/>
<dbReference type="PANTHER" id="PTHR13954:SF6">
    <property type="entry name" value="NON-SPECIFIC SERINE_THREONINE PROTEIN KINASE"/>
    <property type="match status" value="1"/>
</dbReference>
<evidence type="ECO:0000313" key="11">
    <source>
        <dbReference type="Proteomes" id="UP000270924"/>
    </source>
</evidence>
<dbReference type="GO" id="GO:0004521">
    <property type="term" value="F:RNA endonuclease activity"/>
    <property type="evidence" value="ECO:0007669"/>
    <property type="project" value="InterPro"/>
</dbReference>
<sequence length="647" mass="74258">MHSPQNGVQAWINDVYQARSVEATSRSLFRTLYVGENTYGLFALPAFIDSRTITVVPKYLGPPLLEGPSPVVVENEDPQTEINPSTHRVALINLDIAKITHKTVDGEFLVLGYHEPPQLTQSQLIPQRIVRHQRYPSLSFVTTDMQPEEISTQTAKSDEYALWRSNHLVIVIVISFTTLFAIACWFFMEKVAVKRVIADIRLADREVDLLRESDAHRNVIRYFCMESDSNFRYIALELCDYSLFDYVERKEIREQCPLIPLEILHQATEGLAYLHSINIVHRDMKPQNVLLSRGTRQDSVRALISDFGLCKRLQAGRNSLSRKSGLIGTDGWVAPEALISDASVTCAVDVFSLGCIYYYVLTNGSHPFGDMLKRQANIMQGEYSLKLLSMTGNLMAVALIESMLRRDPLLRPVSATLAIHPFFWNKERQLRFFMDVSDRIEKLSEHSFLLRRIEENARSAIGFNWRQAICPVLAVDLRKFRTYKGNKVRDLLRAMRNKKHHYQELPTEVQQSLGQVPDQFVTYFTDRFPQLLQHTYDAMICCANEHAFSRYYSEEARKKADEFAAEMAANEIKESGVDRKEVEFENKKRESISILDDKETETVGEENPDGKITADISLQEVEIVTAEDPTATADNRRNRKRRKRPKH</sequence>
<dbReference type="InterPro" id="IPR000719">
    <property type="entry name" value="Prot_kinase_dom"/>
</dbReference>
<dbReference type="InterPro" id="IPR045133">
    <property type="entry name" value="IRE1/2-like"/>
</dbReference>
<feature type="compositionally biased region" description="Basic residues" evidence="6">
    <location>
        <begin position="637"/>
        <end position="647"/>
    </location>
</feature>
<organism evidence="10 11">
    <name type="scientific">Wuchereria bancrofti</name>
    <dbReference type="NCBI Taxonomy" id="6293"/>
    <lineage>
        <taxon>Eukaryota</taxon>
        <taxon>Metazoa</taxon>
        <taxon>Ecdysozoa</taxon>
        <taxon>Nematoda</taxon>
        <taxon>Chromadorea</taxon>
        <taxon>Rhabditida</taxon>
        <taxon>Spirurina</taxon>
        <taxon>Spiruromorpha</taxon>
        <taxon>Filarioidea</taxon>
        <taxon>Onchocercidae</taxon>
        <taxon>Wuchereria</taxon>
    </lineage>
</organism>
<feature type="region of interest" description="Disordered" evidence="6">
    <location>
        <begin position="593"/>
        <end position="612"/>
    </location>
</feature>
<keyword evidence="7" id="KW-0812">Transmembrane</keyword>
<feature type="transmembrane region" description="Helical" evidence="7">
    <location>
        <begin position="168"/>
        <end position="188"/>
    </location>
</feature>
<dbReference type="PROSITE" id="PS51392">
    <property type="entry name" value="KEN"/>
    <property type="match status" value="1"/>
</dbReference>